<dbReference type="GO" id="GO:0006631">
    <property type="term" value="P:fatty acid metabolic process"/>
    <property type="evidence" value="ECO:0007669"/>
    <property type="project" value="TreeGrafter"/>
</dbReference>
<dbReference type="PANTHER" id="PTHR43201:SF5">
    <property type="entry name" value="MEDIUM-CHAIN ACYL-COA LIGASE ACSF2, MITOCHONDRIAL"/>
    <property type="match status" value="1"/>
</dbReference>
<dbReference type="InterPro" id="IPR020845">
    <property type="entry name" value="AMP-binding_CS"/>
</dbReference>
<proteinExistence type="inferred from homology"/>
<dbReference type="CDD" id="cd04433">
    <property type="entry name" value="AFD_class_I"/>
    <property type="match status" value="1"/>
</dbReference>
<evidence type="ECO:0000259" key="3">
    <source>
        <dbReference type="Pfam" id="PF00501"/>
    </source>
</evidence>
<dbReference type="GO" id="GO:0031956">
    <property type="term" value="F:medium-chain fatty acid-CoA ligase activity"/>
    <property type="evidence" value="ECO:0007669"/>
    <property type="project" value="TreeGrafter"/>
</dbReference>
<dbReference type="Pfam" id="PF13193">
    <property type="entry name" value="AMP-binding_C"/>
    <property type="match status" value="1"/>
</dbReference>
<accession>A0A3Q9G4Z7</accession>
<keyword evidence="2 5" id="KW-0436">Ligase</keyword>
<gene>
    <name evidence="5" type="ORF">EJ997_10875</name>
</gene>
<evidence type="ECO:0000259" key="4">
    <source>
        <dbReference type="Pfam" id="PF13193"/>
    </source>
</evidence>
<evidence type="ECO:0000256" key="2">
    <source>
        <dbReference type="ARBA" id="ARBA00022598"/>
    </source>
</evidence>
<dbReference type="InterPro" id="IPR045851">
    <property type="entry name" value="AMP-bd_C_sf"/>
</dbReference>
<evidence type="ECO:0000313" key="5">
    <source>
        <dbReference type="EMBL" id="AZQ77766.1"/>
    </source>
</evidence>
<comment type="similarity">
    <text evidence="1">Belongs to the ATP-dependent AMP-binding enzyme family.</text>
</comment>
<dbReference type="EMBL" id="CP034593">
    <property type="protein sequence ID" value="AZQ77766.1"/>
    <property type="molecule type" value="Genomic_DNA"/>
</dbReference>
<dbReference type="Gene3D" id="3.40.50.12780">
    <property type="entry name" value="N-terminal domain of ligase-like"/>
    <property type="match status" value="1"/>
</dbReference>
<dbReference type="PROSITE" id="PS00455">
    <property type="entry name" value="AMP_BINDING"/>
    <property type="match status" value="1"/>
</dbReference>
<dbReference type="InterPro" id="IPR025110">
    <property type="entry name" value="AMP-bd_C"/>
</dbReference>
<dbReference type="AlphaFoldDB" id="A0A3Q9G4Z7"/>
<evidence type="ECO:0000313" key="6">
    <source>
        <dbReference type="Proteomes" id="UP000280344"/>
    </source>
</evidence>
<feature type="domain" description="AMP-binding enzyme C-terminal" evidence="4">
    <location>
        <begin position="376"/>
        <end position="450"/>
    </location>
</feature>
<protein>
    <submittedName>
        <fullName evidence="5">Long-chain fatty acid--CoA ligase</fullName>
    </submittedName>
</protein>
<organism evidence="5 6">
    <name type="scientific">Flaviflexus ciconiae</name>
    <dbReference type="NCBI Taxonomy" id="2496867"/>
    <lineage>
        <taxon>Bacteria</taxon>
        <taxon>Bacillati</taxon>
        <taxon>Actinomycetota</taxon>
        <taxon>Actinomycetes</taxon>
        <taxon>Actinomycetales</taxon>
        <taxon>Actinomycetaceae</taxon>
        <taxon>Flaviflexus</taxon>
    </lineage>
</organism>
<reference evidence="5 6" key="1">
    <citation type="submission" date="2018-12" db="EMBL/GenBank/DDBJ databases">
        <title>Complete genome sequence of Flaviflexus sp. H23T48.</title>
        <authorList>
            <person name="Bae J.-W."/>
            <person name="Lee J.-Y."/>
        </authorList>
    </citation>
    <scope>NUCLEOTIDE SEQUENCE [LARGE SCALE GENOMIC DNA]</scope>
    <source>
        <strain evidence="5 6">H23T48</strain>
    </source>
</reference>
<evidence type="ECO:0000256" key="1">
    <source>
        <dbReference type="ARBA" id="ARBA00006432"/>
    </source>
</evidence>
<keyword evidence="6" id="KW-1185">Reference proteome</keyword>
<dbReference type="InterPro" id="IPR000873">
    <property type="entry name" value="AMP-dep_synth/lig_dom"/>
</dbReference>
<dbReference type="OrthoDB" id="9803968at2"/>
<name>A0A3Q9G4Z7_9ACTO</name>
<feature type="domain" description="AMP-dependent synthetase/ligase" evidence="3">
    <location>
        <begin position="4"/>
        <end position="300"/>
    </location>
</feature>
<dbReference type="PANTHER" id="PTHR43201">
    <property type="entry name" value="ACYL-COA SYNTHETASE"/>
    <property type="match status" value="1"/>
</dbReference>
<dbReference type="Gene3D" id="3.30.300.30">
    <property type="match status" value="1"/>
</dbReference>
<dbReference type="SUPFAM" id="SSF56801">
    <property type="entry name" value="Acetyl-CoA synthetase-like"/>
    <property type="match status" value="1"/>
</dbReference>
<sequence length="471" mass="50075">MQARLANEGIGKGDHVALIGLNSIEWLEAFFGIMRAGAVAVPISHKFPVSVLQYVLENSESKLVLADRADRLPEGNAVPFRLLDSFAAEAGKKEELPAPAPVDPADPAMVLYTSGSTGKPKGVVRSHGSHLWIMEQGEKASDGAFRSILVAAPLYHMNGLATVQGALVHGDRIVLQPQFDARGFLQAIADHGVTKLTGVPPMMALALREKDLIRSLDLSSLTENFFGSAPLTDELIADIEAAFPNAKLAISYGTTESGPVAFSPHPDGRPTPKNSVGVAHPAVRVRLLDADGSVLVDEGMGGKGPAGPAIGNLAVGSPAELSLYLNRPDLARPIDTDGFYRSGDLFRRDEDGFYYFTGRVDDMFVSGGENVHPAAVEAALVEHPGVREAAVVPVADEMKGAKPVAFVVRQDGTGTTEEELKAWVLDRMEPYAHPRRVFFTDSFPLSGTNKVDKNALAARAAELTGDQGADS</sequence>
<dbReference type="Pfam" id="PF00501">
    <property type="entry name" value="AMP-binding"/>
    <property type="match status" value="1"/>
</dbReference>
<dbReference type="KEGG" id="flh:EJ997_10875"/>
<dbReference type="InterPro" id="IPR042099">
    <property type="entry name" value="ANL_N_sf"/>
</dbReference>
<dbReference type="RefSeq" id="WP_126704569.1">
    <property type="nucleotide sequence ID" value="NZ_CP034593.1"/>
</dbReference>
<dbReference type="Proteomes" id="UP000280344">
    <property type="component" value="Chromosome"/>
</dbReference>